<keyword evidence="7" id="KW-1185">Reference proteome</keyword>
<dbReference type="InterPro" id="IPR058163">
    <property type="entry name" value="LysR-type_TF_proteobact-type"/>
</dbReference>
<dbReference type="InterPro" id="IPR036390">
    <property type="entry name" value="WH_DNA-bd_sf"/>
</dbReference>
<dbReference type="AlphaFoldDB" id="A0A842HWS8"/>
<dbReference type="SUPFAM" id="SSF46785">
    <property type="entry name" value="Winged helix' DNA-binding domain"/>
    <property type="match status" value="1"/>
</dbReference>
<dbReference type="Gene3D" id="1.10.10.10">
    <property type="entry name" value="Winged helix-like DNA-binding domain superfamily/Winged helix DNA-binding domain"/>
    <property type="match status" value="1"/>
</dbReference>
<dbReference type="SUPFAM" id="SSF53850">
    <property type="entry name" value="Periplasmic binding protein-like II"/>
    <property type="match status" value="1"/>
</dbReference>
<dbReference type="EMBL" id="JACJVJ010000001">
    <property type="protein sequence ID" value="MBC2776857.1"/>
    <property type="molecule type" value="Genomic_DNA"/>
</dbReference>
<dbReference type="PROSITE" id="PS50931">
    <property type="entry name" value="HTH_LYSR"/>
    <property type="match status" value="1"/>
</dbReference>
<comment type="caution">
    <text evidence="6">The sequence shown here is derived from an EMBL/GenBank/DDBJ whole genome shotgun (WGS) entry which is preliminary data.</text>
</comment>
<dbReference type="PANTHER" id="PTHR30537:SF5">
    <property type="entry name" value="HTH-TYPE TRANSCRIPTIONAL ACTIVATOR TTDR-RELATED"/>
    <property type="match status" value="1"/>
</dbReference>
<dbReference type="Pfam" id="PF03466">
    <property type="entry name" value="LysR_substrate"/>
    <property type="match status" value="1"/>
</dbReference>
<dbReference type="RefSeq" id="WP_185800107.1">
    <property type="nucleotide sequence ID" value="NZ_JACJVJ010000001.1"/>
</dbReference>
<evidence type="ECO:0000259" key="5">
    <source>
        <dbReference type="PROSITE" id="PS50931"/>
    </source>
</evidence>
<dbReference type="FunFam" id="3.40.190.290:FF:000001">
    <property type="entry name" value="Transcriptional regulator, LysR family"/>
    <property type="match status" value="1"/>
</dbReference>
<keyword evidence="4" id="KW-0804">Transcription</keyword>
<evidence type="ECO:0000256" key="3">
    <source>
        <dbReference type="ARBA" id="ARBA00023125"/>
    </source>
</evidence>
<dbReference type="CDD" id="cd08422">
    <property type="entry name" value="PBP2_CrgA_like"/>
    <property type="match status" value="1"/>
</dbReference>
<name>A0A842HWS8_9SPHN</name>
<sequence length="298" mass="32510">MSQLPDLEAWAIFAKVAELRSFTATAEELGMSKATVSKAVSRLERAQGVNLLHRTSRSLSLTESGRILMGRAQQLLDLGAGLEDAAREDSEKPRGTIRMAAPMSYGALHVAPLLAEFLIEYPEIRIDLDLSDERVDIIERGFDLAIRIATLPDSSLRARRLGDVTGWIVVAPSYLERRGTPGHPSELSQHDCLSYTNLPNPRLWHFQSIAGDEVSVEVNGPLSGNSGDAMLPSLRAGLGIARLPDFIVDEDLRNGTLVSILPEWSDDNGGIHILTPPGRHRPARVEALVAFLAQRLTG</sequence>
<dbReference type="Pfam" id="PF00126">
    <property type="entry name" value="HTH_1"/>
    <property type="match status" value="1"/>
</dbReference>
<reference evidence="6 7" key="1">
    <citation type="submission" date="2020-08" db="EMBL/GenBank/DDBJ databases">
        <title>Draft genome sequence of Parasphingopyxis sp. GrpM-11.</title>
        <authorList>
            <person name="Oh J."/>
            <person name="Roh D.-H."/>
        </authorList>
    </citation>
    <scope>NUCLEOTIDE SEQUENCE [LARGE SCALE GENOMIC DNA]</scope>
    <source>
        <strain evidence="6 7">GrpM-11</strain>
    </source>
</reference>
<evidence type="ECO:0000313" key="6">
    <source>
        <dbReference type="EMBL" id="MBC2776857.1"/>
    </source>
</evidence>
<dbReference type="InterPro" id="IPR005119">
    <property type="entry name" value="LysR_subst-bd"/>
</dbReference>
<proteinExistence type="inferred from homology"/>
<dbReference type="InterPro" id="IPR036388">
    <property type="entry name" value="WH-like_DNA-bd_sf"/>
</dbReference>
<accession>A0A842HWS8</accession>
<comment type="similarity">
    <text evidence="1">Belongs to the LysR transcriptional regulatory family.</text>
</comment>
<feature type="domain" description="HTH lysR-type" evidence="5">
    <location>
        <begin position="5"/>
        <end position="62"/>
    </location>
</feature>
<gene>
    <name evidence="6" type="ORF">H6P80_04410</name>
</gene>
<dbReference type="PANTHER" id="PTHR30537">
    <property type="entry name" value="HTH-TYPE TRANSCRIPTIONAL REGULATOR"/>
    <property type="match status" value="1"/>
</dbReference>
<organism evidence="6 7">
    <name type="scientific">Parasphingopyxis marina</name>
    <dbReference type="NCBI Taxonomy" id="2761622"/>
    <lineage>
        <taxon>Bacteria</taxon>
        <taxon>Pseudomonadati</taxon>
        <taxon>Pseudomonadota</taxon>
        <taxon>Alphaproteobacteria</taxon>
        <taxon>Sphingomonadales</taxon>
        <taxon>Sphingomonadaceae</taxon>
        <taxon>Parasphingopyxis</taxon>
    </lineage>
</organism>
<dbReference type="GO" id="GO:0003700">
    <property type="term" value="F:DNA-binding transcription factor activity"/>
    <property type="evidence" value="ECO:0007669"/>
    <property type="project" value="InterPro"/>
</dbReference>
<evidence type="ECO:0000256" key="1">
    <source>
        <dbReference type="ARBA" id="ARBA00009437"/>
    </source>
</evidence>
<protein>
    <submittedName>
        <fullName evidence="6">LysR family transcriptional regulator</fullName>
    </submittedName>
</protein>
<dbReference type="GO" id="GO:0006351">
    <property type="term" value="P:DNA-templated transcription"/>
    <property type="evidence" value="ECO:0007669"/>
    <property type="project" value="TreeGrafter"/>
</dbReference>
<keyword evidence="3" id="KW-0238">DNA-binding</keyword>
<evidence type="ECO:0000313" key="7">
    <source>
        <dbReference type="Proteomes" id="UP000564378"/>
    </source>
</evidence>
<dbReference type="InterPro" id="IPR000847">
    <property type="entry name" value="LysR_HTH_N"/>
</dbReference>
<dbReference type="Gene3D" id="3.40.190.290">
    <property type="match status" value="1"/>
</dbReference>
<dbReference type="Proteomes" id="UP000564378">
    <property type="component" value="Unassembled WGS sequence"/>
</dbReference>
<dbReference type="GO" id="GO:0043565">
    <property type="term" value="F:sequence-specific DNA binding"/>
    <property type="evidence" value="ECO:0007669"/>
    <property type="project" value="TreeGrafter"/>
</dbReference>
<dbReference type="FunFam" id="1.10.10.10:FF:000001">
    <property type="entry name" value="LysR family transcriptional regulator"/>
    <property type="match status" value="1"/>
</dbReference>
<evidence type="ECO:0000256" key="4">
    <source>
        <dbReference type="ARBA" id="ARBA00023163"/>
    </source>
</evidence>
<keyword evidence="2" id="KW-0805">Transcription regulation</keyword>
<evidence type="ECO:0000256" key="2">
    <source>
        <dbReference type="ARBA" id="ARBA00023015"/>
    </source>
</evidence>